<organism evidence="2 3">
    <name type="scientific">Streptomyces mirabilis</name>
    <dbReference type="NCBI Taxonomy" id="68239"/>
    <lineage>
        <taxon>Bacteria</taxon>
        <taxon>Bacillati</taxon>
        <taxon>Actinomycetota</taxon>
        <taxon>Actinomycetes</taxon>
        <taxon>Kitasatosporales</taxon>
        <taxon>Streptomycetaceae</taxon>
        <taxon>Streptomyces</taxon>
    </lineage>
</organism>
<dbReference type="AlphaFoldDB" id="A0A1I2WEU6"/>
<feature type="non-terminal residue" evidence="2">
    <location>
        <position position="1"/>
    </location>
</feature>
<dbReference type="Proteomes" id="UP000181942">
    <property type="component" value="Unassembled WGS sequence"/>
</dbReference>
<evidence type="ECO:0000256" key="1">
    <source>
        <dbReference type="SAM" id="MobiDB-lite"/>
    </source>
</evidence>
<protein>
    <submittedName>
        <fullName evidence="2">Uncharacterized protein</fullName>
    </submittedName>
</protein>
<proteinExistence type="predicted"/>
<evidence type="ECO:0000313" key="3">
    <source>
        <dbReference type="Proteomes" id="UP000181942"/>
    </source>
</evidence>
<feature type="compositionally biased region" description="Polar residues" evidence="1">
    <location>
        <begin position="23"/>
        <end position="36"/>
    </location>
</feature>
<reference evidence="2 3" key="1">
    <citation type="submission" date="2016-10" db="EMBL/GenBank/DDBJ databases">
        <authorList>
            <person name="de Groot N.N."/>
        </authorList>
    </citation>
    <scope>NUCLEOTIDE SEQUENCE [LARGE SCALE GENOMIC DNA]</scope>
    <source>
        <strain evidence="2 3">OK461</strain>
    </source>
</reference>
<sequence>NARSWSPGSSRDDARHVGASTRWKFTTSPNSQTSEDPGTGRRGQISWPRSTAKPLWSAGLVTRTSTARTLAQHPRSSHWRATCGDKSHASFGLGAVGKGPAQQAPRRRPTSTLLQHLSTAVEKTCRHHRGCLRQPAVTDAESPLAAPATPFLERVRQRHQDVNQLAAHGTSALCRGGHRLCARAGSRLMPGVCARAGSDPGAVARGVPPGRGVEASRADVVGVEPVDGCGGGRLARLRFRPTSGRFGHVVT</sequence>
<name>A0A1I2WEU6_9ACTN</name>
<evidence type="ECO:0000313" key="2">
    <source>
        <dbReference type="EMBL" id="SFG99259.1"/>
    </source>
</evidence>
<accession>A0A1I2WEU6</accession>
<dbReference type="EMBL" id="FONR01000036">
    <property type="protein sequence ID" value="SFG99259.1"/>
    <property type="molecule type" value="Genomic_DNA"/>
</dbReference>
<feature type="region of interest" description="Disordered" evidence="1">
    <location>
        <begin position="1"/>
        <end position="53"/>
    </location>
</feature>
<gene>
    <name evidence="2" type="ORF">SAMN02787118_13667</name>
</gene>